<evidence type="ECO:0000313" key="2">
    <source>
        <dbReference type="EMBL" id="MCQ4812929.1"/>
    </source>
</evidence>
<dbReference type="EMBL" id="JANFYT010000001">
    <property type="protein sequence ID" value="MCQ4812929.1"/>
    <property type="molecule type" value="Genomic_DNA"/>
</dbReference>
<evidence type="ECO:0000259" key="1">
    <source>
        <dbReference type="PROSITE" id="PS51387"/>
    </source>
</evidence>
<sequence>MYTRVKSLAELEDKKLNGRFIAGGTDLVPLMKLGLKEPRLLIDVTKLPELHGISLSDKEISIGAAATLTEIAENADVLRYLPALAQSAEKTASLQIRNVGTIGGNVMQDRRCIFFNQSPSWRSSMEKCFKAGGGVCLQIRNSAVCRAIYYSDTATALVLYEAEAEILRDGRLERIPAAKLIAEHSAENGLRSEESALLLVRLYIPLPPVGEKSGFLKYNVRSSIDFPLVNFALRLSDGARPAMAVAGAVGPVPLVLEKSSRLLDENAPADGAEWTEEAVKEIKAGGGLIRESVVPPKVKMMSYKLIGELLKKLTH</sequence>
<dbReference type="PANTHER" id="PTHR42659:SF9">
    <property type="entry name" value="XANTHINE DEHYDROGENASE FAD-BINDING SUBUNIT XDHB-RELATED"/>
    <property type="match status" value="1"/>
</dbReference>
<dbReference type="InterPro" id="IPR002346">
    <property type="entry name" value="Mopterin_DH_FAD-bd"/>
</dbReference>
<dbReference type="AlphaFoldDB" id="A0AAW5K1C9"/>
<proteinExistence type="predicted"/>
<dbReference type="Gene3D" id="3.30.390.50">
    <property type="entry name" value="CO dehydrogenase flavoprotein, C-terminal domain"/>
    <property type="match status" value="1"/>
</dbReference>
<organism evidence="2 3">
    <name type="scientific">Cloacibacillus evryensis</name>
    <dbReference type="NCBI Taxonomy" id="508460"/>
    <lineage>
        <taxon>Bacteria</taxon>
        <taxon>Thermotogati</taxon>
        <taxon>Synergistota</taxon>
        <taxon>Synergistia</taxon>
        <taxon>Synergistales</taxon>
        <taxon>Synergistaceae</taxon>
        <taxon>Cloacibacillus</taxon>
    </lineage>
</organism>
<gene>
    <name evidence="2" type="ORF">NE630_00665</name>
</gene>
<dbReference type="GO" id="GO:0016491">
    <property type="term" value="F:oxidoreductase activity"/>
    <property type="evidence" value="ECO:0007669"/>
    <property type="project" value="InterPro"/>
</dbReference>
<dbReference type="InterPro" id="IPR016166">
    <property type="entry name" value="FAD-bd_PCMH"/>
</dbReference>
<keyword evidence="3" id="KW-1185">Reference proteome</keyword>
<comment type="caution">
    <text evidence="2">The sequence shown here is derived from an EMBL/GenBank/DDBJ whole genome shotgun (WGS) entry which is preliminary data.</text>
</comment>
<dbReference type="PANTHER" id="PTHR42659">
    <property type="entry name" value="XANTHINE DEHYDROGENASE SUBUNIT C-RELATED"/>
    <property type="match status" value="1"/>
</dbReference>
<reference evidence="2 3" key="1">
    <citation type="submission" date="2022-06" db="EMBL/GenBank/DDBJ databases">
        <title>Isolation of gut microbiota from human fecal samples.</title>
        <authorList>
            <person name="Pamer E.G."/>
            <person name="Barat B."/>
            <person name="Waligurski E."/>
            <person name="Medina S."/>
            <person name="Paddock L."/>
            <person name="Mostad J."/>
        </authorList>
    </citation>
    <scope>NUCLEOTIDE SEQUENCE [LARGE SCALE GENOMIC DNA]</scope>
    <source>
        <strain evidence="2 3">DFI.9.90</strain>
    </source>
</reference>
<feature type="domain" description="FAD-binding PCMH-type" evidence="1">
    <location>
        <begin position="1"/>
        <end position="209"/>
    </location>
</feature>
<dbReference type="GO" id="GO:0071949">
    <property type="term" value="F:FAD binding"/>
    <property type="evidence" value="ECO:0007669"/>
    <property type="project" value="InterPro"/>
</dbReference>
<dbReference type="Gene3D" id="3.30.465.10">
    <property type="match status" value="1"/>
</dbReference>
<dbReference type="InterPro" id="IPR016167">
    <property type="entry name" value="FAD-bd_PCMH_sub1"/>
</dbReference>
<dbReference type="SUPFAM" id="SSF56176">
    <property type="entry name" value="FAD-binding/transporter-associated domain-like"/>
    <property type="match status" value="1"/>
</dbReference>
<dbReference type="Pfam" id="PF00941">
    <property type="entry name" value="FAD_binding_5"/>
    <property type="match status" value="1"/>
</dbReference>
<dbReference type="Proteomes" id="UP001205919">
    <property type="component" value="Unassembled WGS sequence"/>
</dbReference>
<dbReference type="InterPro" id="IPR016169">
    <property type="entry name" value="FAD-bd_PCMH_sub2"/>
</dbReference>
<evidence type="ECO:0000313" key="3">
    <source>
        <dbReference type="Proteomes" id="UP001205919"/>
    </source>
</evidence>
<protein>
    <submittedName>
        <fullName evidence="2">FAD binding domain-containing protein</fullName>
    </submittedName>
</protein>
<accession>A0AAW5K1C9</accession>
<name>A0AAW5K1C9_9BACT</name>
<dbReference type="InterPro" id="IPR051312">
    <property type="entry name" value="Diverse_Substr_Oxidored"/>
</dbReference>
<dbReference type="InterPro" id="IPR036318">
    <property type="entry name" value="FAD-bd_PCMH-like_sf"/>
</dbReference>
<dbReference type="PROSITE" id="PS51387">
    <property type="entry name" value="FAD_PCMH"/>
    <property type="match status" value="1"/>
</dbReference>
<dbReference type="RefSeq" id="WP_256181140.1">
    <property type="nucleotide sequence ID" value="NZ_DBEWVB010000239.1"/>
</dbReference>
<dbReference type="Gene3D" id="3.30.43.10">
    <property type="entry name" value="Uridine Diphospho-n-acetylenolpyruvylglucosamine Reductase, domain 2"/>
    <property type="match status" value="1"/>
</dbReference>